<accession>A0A5C3QUI7</accession>
<protein>
    <submittedName>
        <fullName evidence="2">Uncharacterized protein</fullName>
    </submittedName>
</protein>
<gene>
    <name evidence="2" type="ORF">BDV98DRAFT_563645</name>
</gene>
<evidence type="ECO:0000313" key="3">
    <source>
        <dbReference type="Proteomes" id="UP000305067"/>
    </source>
</evidence>
<feature type="compositionally biased region" description="Basic and acidic residues" evidence="1">
    <location>
        <begin position="58"/>
        <end position="69"/>
    </location>
</feature>
<dbReference type="EMBL" id="ML178819">
    <property type="protein sequence ID" value="TFL04161.1"/>
    <property type="molecule type" value="Genomic_DNA"/>
</dbReference>
<feature type="region of interest" description="Disordered" evidence="1">
    <location>
        <begin position="47"/>
        <end position="69"/>
    </location>
</feature>
<proteinExistence type="predicted"/>
<reference evidence="2 3" key="1">
    <citation type="journal article" date="2019" name="Nat. Ecol. Evol.">
        <title>Megaphylogeny resolves global patterns of mushroom evolution.</title>
        <authorList>
            <person name="Varga T."/>
            <person name="Krizsan K."/>
            <person name="Foldi C."/>
            <person name="Dima B."/>
            <person name="Sanchez-Garcia M."/>
            <person name="Sanchez-Ramirez S."/>
            <person name="Szollosi G.J."/>
            <person name="Szarkandi J.G."/>
            <person name="Papp V."/>
            <person name="Albert L."/>
            <person name="Andreopoulos W."/>
            <person name="Angelini C."/>
            <person name="Antonin V."/>
            <person name="Barry K.W."/>
            <person name="Bougher N.L."/>
            <person name="Buchanan P."/>
            <person name="Buyck B."/>
            <person name="Bense V."/>
            <person name="Catcheside P."/>
            <person name="Chovatia M."/>
            <person name="Cooper J."/>
            <person name="Damon W."/>
            <person name="Desjardin D."/>
            <person name="Finy P."/>
            <person name="Geml J."/>
            <person name="Haridas S."/>
            <person name="Hughes K."/>
            <person name="Justo A."/>
            <person name="Karasinski D."/>
            <person name="Kautmanova I."/>
            <person name="Kiss B."/>
            <person name="Kocsube S."/>
            <person name="Kotiranta H."/>
            <person name="LaButti K.M."/>
            <person name="Lechner B.E."/>
            <person name="Liimatainen K."/>
            <person name="Lipzen A."/>
            <person name="Lukacs Z."/>
            <person name="Mihaltcheva S."/>
            <person name="Morgado L.N."/>
            <person name="Niskanen T."/>
            <person name="Noordeloos M.E."/>
            <person name="Ohm R.A."/>
            <person name="Ortiz-Santana B."/>
            <person name="Ovrebo C."/>
            <person name="Racz N."/>
            <person name="Riley R."/>
            <person name="Savchenko A."/>
            <person name="Shiryaev A."/>
            <person name="Soop K."/>
            <person name="Spirin V."/>
            <person name="Szebenyi C."/>
            <person name="Tomsovsky M."/>
            <person name="Tulloss R.E."/>
            <person name="Uehling J."/>
            <person name="Grigoriev I.V."/>
            <person name="Vagvolgyi C."/>
            <person name="Papp T."/>
            <person name="Martin F.M."/>
            <person name="Miettinen O."/>
            <person name="Hibbett D.S."/>
            <person name="Nagy L.G."/>
        </authorList>
    </citation>
    <scope>NUCLEOTIDE SEQUENCE [LARGE SCALE GENOMIC DNA]</scope>
    <source>
        <strain evidence="2 3">CBS 309.79</strain>
    </source>
</reference>
<dbReference type="AlphaFoldDB" id="A0A5C3QUI7"/>
<dbReference type="Proteomes" id="UP000305067">
    <property type="component" value="Unassembled WGS sequence"/>
</dbReference>
<name>A0A5C3QUI7_9AGAR</name>
<evidence type="ECO:0000313" key="2">
    <source>
        <dbReference type="EMBL" id="TFL04161.1"/>
    </source>
</evidence>
<evidence type="ECO:0000256" key="1">
    <source>
        <dbReference type="SAM" id="MobiDB-lite"/>
    </source>
</evidence>
<organism evidence="2 3">
    <name type="scientific">Pterulicium gracile</name>
    <dbReference type="NCBI Taxonomy" id="1884261"/>
    <lineage>
        <taxon>Eukaryota</taxon>
        <taxon>Fungi</taxon>
        <taxon>Dikarya</taxon>
        <taxon>Basidiomycota</taxon>
        <taxon>Agaricomycotina</taxon>
        <taxon>Agaricomycetes</taxon>
        <taxon>Agaricomycetidae</taxon>
        <taxon>Agaricales</taxon>
        <taxon>Pleurotineae</taxon>
        <taxon>Pterulaceae</taxon>
        <taxon>Pterulicium</taxon>
    </lineage>
</organism>
<keyword evidence="3" id="KW-1185">Reference proteome</keyword>
<sequence length="69" mass="7361">MSVRRPSAPNPQIVALPSLSSSLSALPHAKSMSQCALHPNTFSNYAAHSEAKVSQPLHHSDPHRRPVGA</sequence>